<evidence type="ECO:0000256" key="1">
    <source>
        <dbReference type="ARBA" id="ARBA00022491"/>
    </source>
</evidence>
<dbReference type="InterPro" id="IPR020449">
    <property type="entry name" value="Tscrpt_reg_AraC-type_HTH"/>
</dbReference>
<dbReference type="CDD" id="cd06124">
    <property type="entry name" value="cupin_NimR-like_N"/>
    <property type="match status" value="1"/>
</dbReference>
<dbReference type="Gene3D" id="1.10.10.60">
    <property type="entry name" value="Homeodomain-like"/>
    <property type="match status" value="1"/>
</dbReference>
<dbReference type="FunFam" id="1.10.10.60:FF:000132">
    <property type="entry name" value="AraC family transcriptional regulator"/>
    <property type="match status" value="1"/>
</dbReference>
<keyword evidence="1" id="KW-0678">Repressor</keyword>
<dbReference type="InterPro" id="IPR018060">
    <property type="entry name" value="HTH_AraC"/>
</dbReference>
<keyword evidence="3" id="KW-0238">DNA-binding</keyword>
<dbReference type="InterPro" id="IPR009057">
    <property type="entry name" value="Homeodomain-like_sf"/>
</dbReference>
<evidence type="ECO:0000313" key="9">
    <source>
        <dbReference type="Proteomes" id="UP000216021"/>
    </source>
</evidence>
<dbReference type="Pfam" id="PF12833">
    <property type="entry name" value="HTH_18"/>
    <property type="match status" value="1"/>
</dbReference>
<name>A0A1S8CJZ5_9GAMM</name>
<gene>
    <name evidence="8" type="ORF">BMI79_10665</name>
</gene>
<dbReference type="InterPro" id="IPR003313">
    <property type="entry name" value="AraC-bd"/>
</dbReference>
<dbReference type="OrthoDB" id="5949386at2"/>
<dbReference type="Pfam" id="PF02311">
    <property type="entry name" value="AraC_binding"/>
    <property type="match status" value="1"/>
</dbReference>
<dbReference type="RefSeq" id="WP_076942180.1">
    <property type="nucleotide sequence ID" value="NZ_MOXD01000005.1"/>
</dbReference>
<feature type="domain" description="HTH araC/xylS-type" evidence="7">
    <location>
        <begin position="154"/>
        <end position="251"/>
    </location>
</feature>
<dbReference type="Gene3D" id="2.60.120.10">
    <property type="entry name" value="Jelly Rolls"/>
    <property type="match status" value="1"/>
</dbReference>
<reference evidence="8 9" key="1">
    <citation type="submission" date="2016-11" db="EMBL/GenBank/DDBJ databases">
        <title>Rahnella oryzae sp. nov., isolated from rice root.</title>
        <authorList>
            <person name="Zhang X.-X."/>
            <person name="Zhang J."/>
        </authorList>
    </citation>
    <scope>NUCLEOTIDE SEQUENCE [LARGE SCALE GENOMIC DNA]</scope>
    <source>
        <strain evidence="8 9">J11-6</strain>
    </source>
</reference>
<dbReference type="Proteomes" id="UP000216021">
    <property type="component" value="Unassembled WGS sequence"/>
</dbReference>
<keyword evidence="5" id="KW-0804">Transcription</keyword>
<dbReference type="PANTHER" id="PTHR11019:SF199">
    <property type="entry name" value="HTH-TYPE TRANSCRIPTIONAL REGULATOR NIMR"/>
    <property type="match status" value="1"/>
</dbReference>
<dbReference type="GO" id="GO:0043565">
    <property type="term" value="F:sequence-specific DNA binding"/>
    <property type="evidence" value="ECO:0007669"/>
    <property type="project" value="InterPro"/>
</dbReference>
<comment type="caution">
    <text evidence="8">The sequence shown here is derived from an EMBL/GenBank/DDBJ whole genome shotgun (WGS) entry which is preliminary data.</text>
</comment>
<dbReference type="SMART" id="SM00342">
    <property type="entry name" value="HTH_ARAC"/>
    <property type="match status" value="1"/>
</dbReference>
<evidence type="ECO:0000256" key="3">
    <source>
        <dbReference type="ARBA" id="ARBA00023125"/>
    </source>
</evidence>
<keyword evidence="9" id="KW-1185">Reference proteome</keyword>
<sequence length="260" mass="29258">MLIDPETSPLPVVALQIDVDGTLPEQLPHHHSKGQLVISLSGSTACQVPDALWLVPPQSAIWIPPGIPHHSHVTSKARFHFLFIDPSAARMPTQCCSLTLSPLVREIILHLSGLPQHYESTDRTGRLVQVLLDELVDLPMESIYFPLPNDPRLRRIAEALRRNPADRRTIVQWAEHVAMSERSLARRIYHSTGMSFGQWRRQLHLVVAVQKLSIGLPVQQVADELGYDSSAAFIVMFKKALGQSPGQYATQLHRRFDVYR</sequence>
<dbReference type="AlphaFoldDB" id="A0A1S8CJZ5"/>
<organism evidence="8 9">
    <name type="scientific">Serratia oryzae</name>
    <dbReference type="NCBI Taxonomy" id="2034155"/>
    <lineage>
        <taxon>Bacteria</taxon>
        <taxon>Pseudomonadati</taxon>
        <taxon>Pseudomonadota</taxon>
        <taxon>Gammaproteobacteria</taxon>
        <taxon>Enterobacterales</taxon>
        <taxon>Yersiniaceae</taxon>
        <taxon>Serratia</taxon>
    </lineage>
</organism>
<evidence type="ECO:0000256" key="4">
    <source>
        <dbReference type="ARBA" id="ARBA00023159"/>
    </source>
</evidence>
<dbReference type="InterPro" id="IPR011051">
    <property type="entry name" value="RmlC_Cupin_sf"/>
</dbReference>
<dbReference type="PROSITE" id="PS01124">
    <property type="entry name" value="HTH_ARAC_FAMILY_2"/>
    <property type="match status" value="1"/>
</dbReference>
<keyword evidence="4" id="KW-0010">Activator</keyword>
<evidence type="ECO:0000259" key="7">
    <source>
        <dbReference type="PROSITE" id="PS01124"/>
    </source>
</evidence>
<dbReference type="GO" id="GO:0003700">
    <property type="term" value="F:DNA-binding transcription factor activity"/>
    <property type="evidence" value="ECO:0007669"/>
    <property type="project" value="InterPro"/>
</dbReference>
<accession>A0A1S8CJZ5</accession>
<dbReference type="STRING" id="2034155.BMI79_10665"/>
<dbReference type="PRINTS" id="PR00032">
    <property type="entry name" value="HTHARAC"/>
</dbReference>
<dbReference type="EMBL" id="MOXD01000005">
    <property type="protein sequence ID" value="OMQ22893.1"/>
    <property type="molecule type" value="Genomic_DNA"/>
</dbReference>
<evidence type="ECO:0000256" key="6">
    <source>
        <dbReference type="ARBA" id="ARBA00044978"/>
    </source>
</evidence>
<dbReference type="SUPFAM" id="SSF46689">
    <property type="entry name" value="Homeodomain-like"/>
    <property type="match status" value="1"/>
</dbReference>
<evidence type="ECO:0000256" key="2">
    <source>
        <dbReference type="ARBA" id="ARBA00023015"/>
    </source>
</evidence>
<dbReference type="SUPFAM" id="SSF51182">
    <property type="entry name" value="RmlC-like cupins"/>
    <property type="match status" value="1"/>
</dbReference>
<evidence type="ECO:0000313" key="8">
    <source>
        <dbReference type="EMBL" id="OMQ22893.1"/>
    </source>
</evidence>
<dbReference type="InterPro" id="IPR014710">
    <property type="entry name" value="RmlC-like_jellyroll"/>
</dbReference>
<proteinExistence type="predicted"/>
<evidence type="ECO:0000256" key="5">
    <source>
        <dbReference type="ARBA" id="ARBA00023163"/>
    </source>
</evidence>
<keyword evidence="2" id="KW-0805">Transcription regulation</keyword>
<dbReference type="PANTHER" id="PTHR11019">
    <property type="entry name" value="HTH-TYPE TRANSCRIPTIONAL REGULATOR NIMR"/>
    <property type="match status" value="1"/>
</dbReference>
<protein>
    <recommendedName>
        <fullName evidence="6">Arabinose operon regulatory protein</fullName>
    </recommendedName>
</protein>